<keyword evidence="2" id="KW-0732">Signal</keyword>
<evidence type="ECO:0000256" key="1">
    <source>
        <dbReference type="SAM" id="MobiDB-lite"/>
    </source>
</evidence>
<dbReference type="Pfam" id="PF00085">
    <property type="entry name" value="Thioredoxin"/>
    <property type="match status" value="1"/>
</dbReference>
<feature type="domain" description="Thioredoxin" evidence="3">
    <location>
        <begin position="59"/>
        <end position="224"/>
    </location>
</feature>
<reference evidence="4" key="1">
    <citation type="submission" date="2021-01" db="EMBL/GenBank/DDBJ databases">
        <authorList>
            <person name="Corre E."/>
            <person name="Pelletier E."/>
            <person name="Niang G."/>
            <person name="Scheremetjew M."/>
            <person name="Finn R."/>
            <person name="Kale V."/>
            <person name="Holt S."/>
            <person name="Cochrane G."/>
            <person name="Meng A."/>
            <person name="Brown T."/>
            <person name="Cohen L."/>
        </authorList>
    </citation>
    <scope>NUCLEOTIDE SEQUENCE</scope>
    <source>
        <strain evidence="4">CCMP1381</strain>
    </source>
</reference>
<dbReference type="GO" id="GO:0016671">
    <property type="term" value="F:oxidoreductase activity, acting on a sulfur group of donors, disulfide as acceptor"/>
    <property type="evidence" value="ECO:0007669"/>
    <property type="project" value="TreeGrafter"/>
</dbReference>
<dbReference type="PANTHER" id="PTHR47353:SF1">
    <property type="entry name" value="THIOREDOXIN-LIKE PROTEIN HCF164, CHLOROPLASTIC"/>
    <property type="match status" value="1"/>
</dbReference>
<feature type="signal peptide" evidence="2">
    <location>
        <begin position="1"/>
        <end position="17"/>
    </location>
</feature>
<dbReference type="PANTHER" id="PTHR47353">
    <property type="entry name" value="THIOREDOXIN-LIKE PROTEIN HCF164, CHLOROPLASTIC"/>
    <property type="match status" value="1"/>
</dbReference>
<evidence type="ECO:0000256" key="2">
    <source>
        <dbReference type="SAM" id="SignalP"/>
    </source>
</evidence>
<dbReference type="InterPro" id="IPR013766">
    <property type="entry name" value="Thioredoxin_domain"/>
</dbReference>
<dbReference type="InterPro" id="IPR036249">
    <property type="entry name" value="Thioredoxin-like_sf"/>
</dbReference>
<proteinExistence type="predicted"/>
<dbReference type="AlphaFoldDB" id="A0A7S2MHY4"/>
<sequence>MKWNHLMLISCVRVAFSWESHLMKPPHLCLRVRCKETSGDTEILSRSGDSGEDALKDNPNPSASAPVFNLAASKAFAEAYESKRRRNMLIAVGSAAIGAGAFGWDRSKPVQAVGILKELASASPPLAEVLRNGKPTVVDFYADWCTNCLEMAPRMQLLERKFKGKVNFVAIDGDNRANERWIDDFKVDGIPHLAFVGADGEVQTALIGLVPKDVLEADMKALLEQKELPYLGYDAFRGRSRNVLSATDD</sequence>
<feature type="chain" id="PRO_5030649054" description="Thioredoxin domain-containing protein" evidence="2">
    <location>
        <begin position="18"/>
        <end position="249"/>
    </location>
</feature>
<dbReference type="SUPFAM" id="SSF52833">
    <property type="entry name" value="Thioredoxin-like"/>
    <property type="match status" value="1"/>
</dbReference>
<evidence type="ECO:0000259" key="3">
    <source>
        <dbReference type="PROSITE" id="PS51352"/>
    </source>
</evidence>
<dbReference type="EMBL" id="HBGS01058475">
    <property type="protein sequence ID" value="CAD9484192.1"/>
    <property type="molecule type" value="Transcribed_RNA"/>
</dbReference>
<feature type="region of interest" description="Disordered" evidence="1">
    <location>
        <begin position="41"/>
        <end position="61"/>
    </location>
</feature>
<organism evidence="4">
    <name type="scientific">Octactis speculum</name>
    <dbReference type="NCBI Taxonomy" id="3111310"/>
    <lineage>
        <taxon>Eukaryota</taxon>
        <taxon>Sar</taxon>
        <taxon>Stramenopiles</taxon>
        <taxon>Ochrophyta</taxon>
        <taxon>Dictyochophyceae</taxon>
        <taxon>Dictyochales</taxon>
        <taxon>Dictyochaceae</taxon>
        <taxon>Octactis</taxon>
    </lineage>
</organism>
<evidence type="ECO:0000313" key="4">
    <source>
        <dbReference type="EMBL" id="CAD9484192.1"/>
    </source>
</evidence>
<dbReference type="InterPro" id="IPR044241">
    <property type="entry name" value="TxlA/HCF164"/>
</dbReference>
<dbReference type="PROSITE" id="PS51352">
    <property type="entry name" value="THIOREDOXIN_2"/>
    <property type="match status" value="1"/>
</dbReference>
<protein>
    <recommendedName>
        <fullName evidence="3">Thioredoxin domain-containing protein</fullName>
    </recommendedName>
</protein>
<accession>A0A7S2MHY4</accession>
<dbReference type="Gene3D" id="3.40.30.10">
    <property type="entry name" value="Glutaredoxin"/>
    <property type="match status" value="1"/>
</dbReference>
<gene>
    <name evidence="4" type="ORF">DSPE1174_LOCUS30505</name>
</gene>
<name>A0A7S2MHY4_9STRA</name>